<organism evidence="3 4">
    <name type="scientific">Sapajus apella</name>
    <name type="common">Brown-capped capuchin</name>
    <name type="synonym">Cebus apella</name>
    <dbReference type="NCBI Taxonomy" id="9515"/>
    <lineage>
        <taxon>Eukaryota</taxon>
        <taxon>Metazoa</taxon>
        <taxon>Chordata</taxon>
        <taxon>Craniata</taxon>
        <taxon>Vertebrata</taxon>
        <taxon>Euteleostomi</taxon>
        <taxon>Mammalia</taxon>
        <taxon>Eutheria</taxon>
        <taxon>Euarchontoglires</taxon>
        <taxon>Primates</taxon>
        <taxon>Haplorrhini</taxon>
        <taxon>Platyrrhini</taxon>
        <taxon>Cebidae</taxon>
        <taxon>Cebinae</taxon>
        <taxon>Sapajus</taxon>
    </lineage>
</organism>
<proteinExistence type="predicted"/>
<protein>
    <submittedName>
        <fullName evidence="4 5">Uncharacterized protein C21orf58 homolog isoform X1</fullName>
    </submittedName>
</protein>
<dbReference type="Pfam" id="PF15248">
    <property type="entry name" value="DUF4587"/>
    <property type="match status" value="1"/>
</dbReference>
<feature type="region of interest" description="Disordered" evidence="1">
    <location>
        <begin position="278"/>
        <end position="313"/>
    </location>
</feature>
<accession>A0A6J3HQV2</accession>
<keyword evidence="3" id="KW-1185">Reference proteome</keyword>
<reference evidence="4 5" key="1">
    <citation type="submission" date="2025-04" db="UniProtKB">
        <authorList>
            <consortium name="RefSeq"/>
        </authorList>
    </citation>
    <scope>IDENTIFICATION</scope>
    <source>
        <tissue evidence="4 5">Blood</tissue>
    </source>
</reference>
<evidence type="ECO:0000256" key="1">
    <source>
        <dbReference type="SAM" id="MobiDB-lite"/>
    </source>
</evidence>
<feature type="compositionally biased region" description="Basic residues" evidence="1">
    <location>
        <begin position="278"/>
        <end position="291"/>
    </location>
</feature>
<evidence type="ECO:0000259" key="2">
    <source>
        <dbReference type="Pfam" id="PF15248"/>
    </source>
</evidence>
<dbReference type="AlphaFoldDB" id="A0A6J3HQV2"/>
<evidence type="ECO:0000313" key="5">
    <source>
        <dbReference type="RefSeq" id="XP_032132423.1"/>
    </source>
</evidence>
<dbReference type="PANTHER" id="PTHR28604:SF2">
    <property type="entry name" value="RIKEN CDNA 2610028H24 GENE"/>
    <property type="match status" value="1"/>
</dbReference>
<dbReference type="RefSeq" id="XP_032132423.1">
    <property type="nucleotide sequence ID" value="XM_032276532.1"/>
</dbReference>
<dbReference type="Proteomes" id="UP000504640">
    <property type="component" value="Unplaced"/>
</dbReference>
<name>A0A6J3HQV2_SAPAP</name>
<gene>
    <name evidence="4 5" type="primary">CUNH21orf58</name>
</gene>
<dbReference type="InterPro" id="IPR038915">
    <property type="entry name" value="PRR29-like"/>
</dbReference>
<evidence type="ECO:0000313" key="4">
    <source>
        <dbReference type="RefSeq" id="XP_032132422.1"/>
    </source>
</evidence>
<dbReference type="InterPro" id="IPR027904">
    <property type="entry name" value="DUF4587"/>
</dbReference>
<dbReference type="PANTHER" id="PTHR28604">
    <property type="match status" value="1"/>
</dbReference>
<feature type="region of interest" description="Disordered" evidence="1">
    <location>
        <begin position="99"/>
        <end position="121"/>
    </location>
</feature>
<dbReference type="RefSeq" id="XP_032132422.1">
    <property type="nucleotide sequence ID" value="XM_032276531.1"/>
</dbReference>
<evidence type="ECO:0000313" key="3">
    <source>
        <dbReference type="Proteomes" id="UP000504640"/>
    </source>
</evidence>
<sequence length="313" mass="33871">MWRPVLACGALQSRESVALLSPGAGFQEVRPALQVTLVLRLLPSSPLLQVTEPGREVGCGLPCPLLSSPVAPSMLDSAAAEQVTRLTLKLLRQKLEQERENLEGGPEGLHLEPGNEDRPDDALQTALKRRSELLQRLQEQHLLNELSRVQAWSAASRGALGSALPPELTPAGVPPAASPPPLTPDLPRIVLPTVPQPPATIIQQLPQQPLIAQIPPPQAFPTQRSGSIKEDMVELLLLQNAQVHQLVLQNWMLKALPPALQDPPHVAPGVPRAARRKLPAVHHHHHHHHHTAWPPGAATVLQTTPSPWMPGPP</sequence>
<dbReference type="GeneID" id="116550542"/>
<feature type="compositionally biased region" description="Basic and acidic residues" evidence="1">
    <location>
        <begin position="109"/>
        <end position="121"/>
    </location>
</feature>
<feature type="domain" description="DUF4587" evidence="2">
    <location>
        <begin position="224"/>
        <end position="286"/>
    </location>
</feature>
<dbReference type="CTD" id="102167380"/>